<reference evidence="2 3" key="1">
    <citation type="journal article" date="2019" name="Sci. Rep.">
        <title>Orb-weaving spider Araneus ventricosus genome elucidates the spidroin gene catalogue.</title>
        <authorList>
            <person name="Kono N."/>
            <person name="Nakamura H."/>
            <person name="Ohtoshi R."/>
            <person name="Moran D.A.P."/>
            <person name="Shinohara A."/>
            <person name="Yoshida Y."/>
            <person name="Fujiwara M."/>
            <person name="Mori M."/>
            <person name="Tomita M."/>
            <person name="Arakawa K."/>
        </authorList>
    </citation>
    <scope>NUCLEOTIDE SEQUENCE [LARGE SCALE GENOMIC DNA]</scope>
</reference>
<sequence>MYKPGPEWALDYYPMEWHYFNVNLIMFKGNTRCQKPVSLPRRRWAKPIRTPRRKASVATTRVTSVDEHADGPRVVTPCSDSGHACHSSERHVAGELNLPRTSPSATPMPNELGGKWSDVHHAPGGRKGRLVRSPFSLFPRNTAQL</sequence>
<dbReference type="Proteomes" id="UP000499080">
    <property type="component" value="Unassembled WGS sequence"/>
</dbReference>
<feature type="region of interest" description="Disordered" evidence="1">
    <location>
        <begin position="48"/>
        <end position="111"/>
    </location>
</feature>
<proteinExistence type="predicted"/>
<dbReference type="EMBL" id="BGPR01000718">
    <property type="protein sequence ID" value="GBM32849.1"/>
    <property type="molecule type" value="Genomic_DNA"/>
</dbReference>
<accession>A0A4Y2EX27</accession>
<evidence type="ECO:0000313" key="2">
    <source>
        <dbReference type="EMBL" id="GBM32849.1"/>
    </source>
</evidence>
<evidence type="ECO:0000313" key="3">
    <source>
        <dbReference type="Proteomes" id="UP000499080"/>
    </source>
</evidence>
<organism evidence="2 3">
    <name type="scientific">Araneus ventricosus</name>
    <name type="common">Orbweaver spider</name>
    <name type="synonym">Epeira ventricosa</name>
    <dbReference type="NCBI Taxonomy" id="182803"/>
    <lineage>
        <taxon>Eukaryota</taxon>
        <taxon>Metazoa</taxon>
        <taxon>Ecdysozoa</taxon>
        <taxon>Arthropoda</taxon>
        <taxon>Chelicerata</taxon>
        <taxon>Arachnida</taxon>
        <taxon>Araneae</taxon>
        <taxon>Araneomorphae</taxon>
        <taxon>Entelegynae</taxon>
        <taxon>Araneoidea</taxon>
        <taxon>Araneidae</taxon>
        <taxon>Araneus</taxon>
    </lineage>
</organism>
<name>A0A4Y2EX27_ARAVE</name>
<dbReference type="AlphaFoldDB" id="A0A4Y2EX27"/>
<gene>
    <name evidence="2" type="ORF">AVEN_216549_1</name>
</gene>
<keyword evidence="3" id="KW-1185">Reference proteome</keyword>
<protein>
    <submittedName>
        <fullName evidence="2">Uncharacterized protein</fullName>
    </submittedName>
</protein>
<comment type="caution">
    <text evidence="2">The sequence shown here is derived from an EMBL/GenBank/DDBJ whole genome shotgun (WGS) entry which is preliminary data.</text>
</comment>
<evidence type="ECO:0000256" key="1">
    <source>
        <dbReference type="SAM" id="MobiDB-lite"/>
    </source>
</evidence>